<dbReference type="Proteomes" id="UP001604277">
    <property type="component" value="Unassembled WGS sequence"/>
</dbReference>
<dbReference type="AlphaFoldDB" id="A0ABD1WV10"/>
<proteinExistence type="predicted"/>
<feature type="compositionally biased region" description="Polar residues" evidence="1">
    <location>
        <begin position="38"/>
        <end position="48"/>
    </location>
</feature>
<name>A0ABD1WV10_9LAMI</name>
<evidence type="ECO:0000313" key="2">
    <source>
        <dbReference type="EMBL" id="KAL2552468.1"/>
    </source>
</evidence>
<keyword evidence="3" id="KW-1185">Reference proteome</keyword>
<sequence length="115" mass="12625">MAKRKSPGRTMLDTVSNASTSHGDTEITPPTPDAMVDSNGNTSPSNQKTVINSFCDTPYAVAKEALPGAQYIRQSQHVKTSECKLKMNLLFYHNVSLNICISTLEYKLMTNLTIT</sequence>
<comment type="caution">
    <text evidence="2">The sequence shown here is derived from an EMBL/GenBank/DDBJ whole genome shotgun (WGS) entry which is preliminary data.</text>
</comment>
<feature type="region of interest" description="Disordered" evidence="1">
    <location>
        <begin position="1"/>
        <end position="48"/>
    </location>
</feature>
<protein>
    <submittedName>
        <fullName evidence="2">Uncharacterized protein</fullName>
    </submittedName>
</protein>
<accession>A0ABD1WV10</accession>
<reference evidence="3" key="1">
    <citation type="submission" date="2024-07" db="EMBL/GenBank/DDBJ databases">
        <title>Two chromosome-level genome assemblies of Korean endemic species Abeliophyllum distichum and Forsythia ovata (Oleaceae).</title>
        <authorList>
            <person name="Jang H."/>
        </authorList>
    </citation>
    <scope>NUCLEOTIDE SEQUENCE [LARGE SCALE GENOMIC DNA]</scope>
</reference>
<evidence type="ECO:0000313" key="3">
    <source>
        <dbReference type="Proteomes" id="UP001604277"/>
    </source>
</evidence>
<evidence type="ECO:0000256" key="1">
    <source>
        <dbReference type="SAM" id="MobiDB-lite"/>
    </source>
</evidence>
<gene>
    <name evidence="2" type="ORF">Fot_06087</name>
</gene>
<feature type="compositionally biased region" description="Polar residues" evidence="1">
    <location>
        <begin position="13"/>
        <end position="22"/>
    </location>
</feature>
<organism evidence="2 3">
    <name type="scientific">Forsythia ovata</name>
    <dbReference type="NCBI Taxonomy" id="205694"/>
    <lineage>
        <taxon>Eukaryota</taxon>
        <taxon>Viridiplantae</taxon>
        <taxon>Streptophyta</taxon>
        <taxon>Embryophyta</taxon>
        <taxon>Tracheophyta</taxon>
        <taxon>Spermatophyta</taxon>
        <taxon>Magnoliopsida</taxon>
        <taxon>eudicotyledons</taxon>
        <taxon>Gunneridae</taxon>
        <taxon>Pentapetalae</taxon>
        <taxon>asterids</taxon>
        <taxon>lamiids</taxon>
        <taxon>Lamiales</taxon>
        <taxon>Oleaceae</taxon>
        <taxon>Forsythieae</taxon>
        <taxon>Forsythia</taxon>
    </lineage>
</organism>
<dbReference type="EMBL" id="JBFOLJ010000002">
    <property type="protein sequence ID" value="KAL2552468.1"/>
    <property type="molecule type" value="Genomic_DNA"/>
</dbReference>